<keyword evidence="3" id="KW-1185">Reference proteome</keyword>
<dbReference type="Proteomes" id="UP000028006">
    <property type="component" value="Unassembled WGS sequence"/>
</dbReference>
<sequence length="142" mass="15355">MPRTNNPTLGTIQCDACGGIADVCQAQRGKGRFLYTRCGECGTDQRTGKVIQSRLYLETNWRDGVEVMRPANVEEPTKGQVQPEPKPVVKSVVEPAPEPDTTEPKPVVEPAPEPNKEPKGRGLFALVATVAAITLLPFRGGM</sequence>
<protein>
    <submittedName>
        <fullName evidence="2">Uncharacterized protein</fullName>
    </submittedName>
</protein>
<evidence type="ECO:0000313" key="3">
    <source>
        <dbReference type="Proteomes" id="UP000028006"/>
    </source>
</evidence>
<evidence type="ECO:0000256" key="1">
    <source>
        <dbReference type="SAM" id="MobiDB-lite"/>
    </source>
</evidence>
<reference evidence="2 3" key="1">
    <citation type="submission" date="2014-06" db="EMBL/GenBank/DDBJ databases">
        <title>Whole Genome Sequences of Three Symbiotic Endozoicomonas Bacteria.</title>
        <authorList>
            <person name="Neave M.J."/>
            <person name="Apprill A."/>
            <person name="Voolstra C.R."/>
        </authorList>
    </citation>
    <scope>NUCLEOTIDE SEQUENCE [LARGE SCALE GENOMIC DNA]</scope>
    <source>
        <strain evidence="2 3">LMG 24815</strain>
    </source>
</reference>
<dbReference type="RefSeq" id="WP_034872958.1">
    <property type="nucleotide sequence ID" value="NZ_JOKG01000001.1"/>
</dbReference>
<dbReference type="EMBL" id="JOKG01000001">
    <property type="protein sequence ID" value="KEQ15668.1"/>
    <property type="molecule type" value="Genomic_DNA"/>
</dbReference>
<comment type="caution">
    <text evidence="2">The sequence shown here is derived from an EMBL/GenBank/DDBJ whole genome shotgun (WGS) entry which is preliminary data.</text>
</comment>
<gene>
    <name evidence="2" type="ORF">GZ77_03565</name>
</gene>
<accession>A0A081NB45</accession>
<feature type="region of interest" description="Disordered" evidence="1">
    <location>
        <begin position="71"/>
        <end position="120"/>
    </location>
</feature>
<dbReference type="eggNOG" id="ENOG5033P09">
    <property type="taxonomic scope" value="Bacteria"/>
</dbReference>
<name>A0A081NB45_9GAMM</name>
<proteinExistence type="predicted"/>
<organism evidence="2 3">
    <name type="scientific">Endozoicomonas montiporae</name>
    <dbReference type="NCBI Taxonomy" id="1027273"/>
    <lineage>
        <taxon>Bacteria</taxon>
        <taxon>Pseudomonadati</taxon>
        <taxon>Pseudomonadota</taxon>
        <taxon>Gammaproteobacteria</taxon>
        <taxon>Oceanospirillales</taxon>
        <taxon>Endozoicomonadaceae</taxon>
        <taxon>Endozoicomonas</taxon>
    </lineage>
</organism>
<feature type="compositionally biased region" description="Low complexity" evidence="1">
    <location>
        <begin position="80"/>
        <end position="95"/>
    </location>
</feature>
<dbReference type="AlphaFoldDB" id="A0A081NB45"/>
<evidence type="ECO:0000313" key="2">
    <source>
        <dbReference type="EMBL" id="KEQ15668.1"/>
    </source>
</evidence>